<dbReference type="InterPro" id="IPR036526">
    <property type="entry name" value="C-N_Hydrolase_sf"/>
</dbReference>
<evidence type="ECO:0000259" key="2">
    <source>
        <dbReference type="PROSITE" id="PS50263"/>
    </source>
</evidence>
<dbReference type="PANTHER" id="PTHR43674">
    <property type="entry name" value="NITRILASE C965.09-RELATED"/>
    <property type="match status" value="1"/>
</dbReference>
<dbReference type="InterPro" id="IPR050345">
    <property type="entry name" value="Aliph_Amidase/BUP"/>
</dbReference>
<organism evidence="3 4">
    <name type="scientific">Sulfobacillus thermotolerans</name>
    <dbReference type="NCBI Taxonomy" id="338644"/>
    <lineage>
        <taxon>Bacteria</taxon>
        <taxon>Bacillati</taxon>
        <taxon>Bacillota</taxon>
        <taxon>Clostridia</taxon>
        <taxon>Eubacteriales</taxon>
        <taxon>Clostridiales Family XVII. Incertae Sedis</taxon>
        <taxon>Sulfobacillus</taxon>
    </lineage>
</organism>
<gene>
    <name evidence="3" type="ORF">BXT84_07300</name>
</gene>
<proteinExistence type="predicted"/>
<evidence type="ECO:0000256" key="1">
    <source>
        <dbReference type="ARBA" id="ARBA00022801"/>
    </source>
</evidence>
<dbReference type="InterPro" id="IPR003010">
    <property type="entry name" value="C-N_Hydrolase"/>
</dbReference>
<reference evidence="3 4" key="1">
    <citation type="journal article" date="2019" name="Sci. Rep.">
        <title>Sulfobacillus thermotolerans: new insights into resistance and metabolic capacities of acidophilic chemolithotrophs.</title>
        <authorList>
            <person name="Panyushkina A.E."/>
            <person name="Babenko V.V."/>
            <person name="Nikitina A.S."/>
            <person name="Selezneva O.V."/>
            <person name="Tsaplina I.A."/>
            <person name="Letarova M.A."/>
            <person name="Kostryukova E.S."/>
            <person name="Letarov A.V."/>
        </authorList>
    </citation>
    <scope>NUCLEOTIDE SEQUENCE [LARGE SCALE GENOMIC DNA]</scope>
    <source>
        <strain evidence="3 4">Kr1</strain>
    </source>
</reference>
<dbReference type="EMBL" id="CP019454">
    <property type="protein sequence ID" value="AUW93772.1"/>
    <property type="molecule type" value="Genomic_DNA"/>
</dbReference>
<dbReference type="Proteomes" id="UP000325292">
    <property type="component" value="Chromosome"/>
</dbReference>
<dbReference type="Gene3D" id="3.60.110.10">
    <property type="entry name" value="Carbon-nitrogen hydrolase"/>
    <property type="match status" value="1"/>
</dbReference>
<dbReference type="SUPFAM" id="SSF56317">
    <property type="entry name" value="Carbon-nitrogen hydrolase"/>
    <property type="match status" value="1"/>
</dbReference>
<dbReference type="PROSITE" id="PS50263">
    <property type="entry name" value="CN_HYDROLASE"/>
    <property type="match status" value="1"/>
</dbReference>
<keyword evidence="4" id="KW-1185">Reference proteome</keyword>
<accession>A0ABM6RR28</accession>
<protein>
    <recommendedName>
        <fullName evidence="2">CN hydrolase domain-containing protein</fullName>
    </recommendedName>
</protein>
<feature type="domain" description="CN hydrolase" evidence="2">
    <location>
        <begin position="1"/>
        <end position="265"/>
    </location>
</feature>
<name>A0ABM6RR28_9FIRM</name>
<dbReference type="PANTHER" id="PTHR43674:SF13">
    <property type="entry name" value="CN HYDROLASE DOMAIN-CONTAINING PROTEIN"/>
    <property type="match status" value="1"/>
</dbReference>
<evidence type="ECO:0000313" key="4">
    <source>
        <dbReference type="Proteomes" id="UP000325292"/>
    </source>
</evidence>
<sequence length="287" mass="31437">MRIAAAQFSLDAVPEPSLWHKRLHAIFQSAAQARADILVFPEDMSLPLLGIIARWLPRSPGPPDPSQTALALATLAPIAYDHWQRVMQDMARHFAIITVAGSGLTVRNQRLVNQALIISDQGHIMAEQPKMHLFAFEQDWGVTAGSLVNQTANSWSLYTVVCNDATYFETFRMLRHRGADLIAVPIADPEPHYSEHKARRGTWARVQETPVCGIVGAGTGSLFGFTLSGKAGIYLPAALTPDHTGIVAESSSAYGEGIVMADVDLDALHEYQKSQPKLPKGPWQHPF</sequence>
<dbReference type="Pfam" id="PF00795">
    <property type="entry name" value="CN_hydrolase"/>
    <property type="match status" value="1"/>
</dbReference>
<keyword evidence="1" id="KW-0378">Hydrolase</keyword>
<evidence type="ECO:0000313" key="3">
    <source>
        <dbReference type="EMBL" id="AUW93772.1"/>
    </source>
</evidence>